<dbReference type="EMBL" id="GGEC01014623">
    <property type="protein sequence ID" value="MBW95106.1"/>
    <property type="molecule type" value="Transcribed_RNA"/>
</dbReference>
<protein>
    <submittedName>
        <fullName evidence="1">Uncharacterized protein</fullName>
    </submittedName>
</protein>
<reference evidence="1" key="1">
    <citation type="submission" date="2018-02" db="EMBL/GenBank/DDBJ databases">
        <title>Rhizophora mucronata_Transcriptome.</title>
        <authorList>
            <person name="Meera S.P."/>
            <person name="Sreeshan A."/>
            <person name="Augustine A."/>
        </authorList>
    </citation>
    <scope>NUCLEOTIDE SEQUENCE</scope>
    <source>
        <tissue evidence="1">Leaf</tissue>
    </source>
</reference>
<proteinExistence type="predicted"/>
<dbReference type="AlphaFoldDB" id="A0A2P2JNQ0"/>
<name>A0A2P2JNQ0_RHIMU</name>
<evidence type="ECO:0000313" key="1">
    <source>
        <dbReference type="EMBL" id="MBW95106.1"/>
    </source>
</evidence>
<sequence length="27" mass="3280">MRNSQKEIRKVNLTRILQTDCNTLKIY</sequence>
<organism evidence="1">
    <name type="scientific">Rhizophora mucronata</name>
    <name type="common">Asiatic mangrove</name>
    <dbReference type="NCBI Taxonomy" id="61149"/>
    <lineage>
        <taxon>Eukaryota</taxon>
        <taxon>Viridiplantae</taxon>
        <taxon>Streptophyta</taxon>
        <taxon>Embryophyta</taxon>
        <taxon>Tracheophyta</taxon>
        <taxon>Spermatophyta</taxon>
        <taxon>Magnoliopsida</taxon>
        <taxon>eudicotyledons</taxon>
        <taxon>Gunneridae</taxon>
        <taxon>Pentapetalae</taxon>
        <taxon>rosids</taxon>
        <taxon>fabids</taxon>
        <taxon>Malpighiales</taxon>
        <taxon>Rhizophoraceae</taxon>
        <taxon>Rhizophora</taxon>
    </lineage>
</organism>
<accession>A0A2P2JNQ0</accession>